<evidence type="ECO:0000313" key="3">
    <source>
        <dbReference type="Proteomes" id="UP000652567"/>
    </source>
</evidence>
<comment type="caution">
    <text evidence="2">The sequence shown here is derived from an EMBL/GenBank/DDBJ whole genome shotgun (WGS) entry which is preliminary data.</text>
</comment>
<feature type="signal peptide" evidence="1">
    <location>
        <begin position="1"/>
        <end position="23"/>
    </location>
</feature>
<reference evidence="2" key="1">
    <citation type="submission" date="2018-07" db="EMBL/GenBank/DDBJ databases">
        <title>Genome assembly of strain Ka43.</title>
        <authorList>
            <person name="Kukolya J."/>
            <person name="Nagy I."/>
            <person name="Horvath B."/>
            <person name="Toth A."/>
        </authorList>
    </citation>
    <scope>NUCLEOTIDE SEQUENCE</scope>
    <source>
        <strain evidence="2">KB43</strain>
    </source>
</reference>
<dbReference type="AlphaFoldDB" id="A0A928V6T2"/>
<protein>
    <submittedName>
        <fullName evidence="2">DUF3313 family protein</fullName>
    </submittedName>
</protein>
<sequence length="219" mass="23663">MKKVQAKQVIFFRFFCALFTLLAVSGCSTSSGGKSSAALPVAEVVSEDGFFVVPGADFARYQGVILPELQLDAVSGAGGVLRALSDDEKFFFREHYLSALIHHFIADGSYATSLDAGREVMTVRAAIERIAPVQLDVTGNAHARALERYQNEVNSLTLKIELVDSLSNVLLARLVMTGSIGISREDGNWMANNPQIAAVFDQSLATLRIQLNALVLQSP</sequence>
<organism evidence="2 3">
    <name type="scientific">Cellvibrio polysaccharolyticus</name>
    <dbReference type="NCBI Taxonomy" id="2082724"/>
    <lineage>
        <taxon>Bacteria</taxon>
        <taxon>Pseudomonadati</taxon>
        <taxon>Pseudomonadota</taxon>
        <taxon>Gammaproteobacteria</taxon>
        <taxon>Cellvibrionales</taxon>
        <taxon>Cellvibrionaceae</taxon>
        <taxon>Cellvibrio</taxon>
    </lineage>
</organism>
<dbReference type="Proteomes" id="UP000652567">
    <property type="component" value="Unassembled WGS sequence"/>
</dbReference>
<gene>
    <name evidence="2" type="ORF">C4F51_12300</name>
</gene>
<dbReference type="EMBL" id="PRDL01000001">
    <property type="protein sequence ID" value="MBE8717966.1"/>
    <property type="molecule type" value="Genomic_DNA"/>
</dbReference>
<keyword evidence="3" id="KW-1185">Reference proteome</keyword>
<name>A0A928V6T2_9GAMM</name>
<keyword evidence="1" id="KW-0732">Signal</keyword>
<feature type="chain" id="PRO_5037265086" evidence="1">
    <location>
        <begin position="24"/>
        <end position="219"/>
    </location>
</feature>
<accession>A0A928V6T2</accession>
<evidence type="ECO:0000256" key="1">
    <source>
        <dbReference type="SAM" id="SignalP"/>
    </source>
</evidence>
<proteinExistence type="predicted"/>
<dbReference type="PROSITE" id="PS51257">
    <property type="entry name" value="PROKAR_LIPOPROTEIN"/>
    <property type="match status" value="1"/>
</dbReference>
<evidence type="ECO:0000313" key="2">
    <source>
        <dbReference type="EMBL" id="MBE8717966.1"/>
    </source>
</evidence>
<dbReference type="RefSeq" id="WP_193910157.1">
    <property type="nucleotide sequence ID" value="NZ_PRDL01000001.1"/>
</dbReference>